<sequence>MYNLSYAEVMDDLCSDQRLNEHEAMSIVIGKLNVAQERGVKSPEAVDALFYTRRLWSYFLEHLADDANELPIETRANLISVGIWVLKEVESLRQWEQEDFSDIIQINSIIRDSLDG</sequence>
<dbReference type="Pfam" id="PF07309">
    <property type="entry name" value="FlaF"/>
    <property type="match status" value="1"/>
</dbReference>
<keyword evidence="1" id="KW-0282">Flagellum</keyword>
<name>A0A0M6XYP3_9HYPH</name>
<dbReference type="GO" id="GO:0044781">
    <property type="term" value="P:bacterial-type flagellum organization"/>
    <property type="evidence" value="ECO:0007669"/>
    <property type="project" value="InterPro"/>
</dbReference>
<dbReference type="Proteomes" id="UP000048926">
    <property type="component" value="Unassembled WGS sequence"/>
</dbReference>
<dbReference type="EMBL" id="CXST01000001">
    <property type="protein sequence ID" value="CTQ42422.1"/>
    <property type="molecule type" value="Genomic_DNA"/>
</dbReference>
<keyword evidence="2" id="KW-1185">Reference proteome</keyword>
<organism evidence="1 2">
    <name type="scientific">Roseibium aggregatum</name>
    <dbReference type="NCBI Taxonomy" id="187304"/>
    <lineage>
        <taxon>Bacteria</taxon>
        <taxon>Pseudomonadati</taxon>
        <taxon>Pseudomonadota</taxon>
        <taxon>Alphaproteobacteria</taxon>
        <taxon>Hyphomicrobiales</taxon>
        <taxon>Stappiaceae</taxon>
        <taxon>Roseibium</taxon>
    </lineage>
</organism>
<dbReference type="InterPro" id="IPR010845">
    <property type="entry name" value="FlaF"/>
</dbReference>
<dbReference type="AlphaFoldDB" id="A0A0M6XYP3"/>
<dbReference type="KEGG" id="lagg:B0E33_25895"/>
<dbReference type="STRING" id="187304.B0E33_25895"/>
<dbReference type="NCBIfam" id="NF009434">
    <property type="entry name" value="PRK12793.1"/>
    <property type="match status" value="1"/>
</dbReference>
<gene>
    <name evidence="1" type="ORF">LAL4801_00850</name>
</gene>
<dbReference type="RefSeq" id="WP_022998513.1">
    <property type="nucleotide sequence ID" value="NZ_CP045617.1"/>
</dbReference>
<keyword evidence="1" id="KW-0966">Cell projection</keyword>
<reference evidence="2" key="1">
    <citation type="submission" date="2015-07" db="EMBL/GenBank/DDBJ databases">
        <authorList>
            <person name="Rodrigo-Torres Lidia"/>
            <person name="Arahal R.David."/>
        </authorList>
    </citation>
    <scope>NUCLEOTIDE SEQUENCE [LARGE SCALE GENOMIC DNA]</scope>
    <source>
        <strain evidence="2">CECT 4801</strain>
    </source>
</reference>
<evidence type="ECO:0000313" key="1">
    <source>
        <dbReference type="EMBL" id="CTQ42422.1"/>
    </source>
</evidence>
<keyword evidence="1" id="KW-0969">Cilium</keyword>
<accession>A0A0M6XYP3</accession>
<protein>
    <submittedName>
        <fullName evidence="1">Flagellar biosynthesis regulatory protein FlaF</fullName>
    </submittedName>
</protein>
<dbReference type="OrthoDB" id="9808944at2"/>
<evidence type="ECO:0000313" key="2">
    <source>
        <dbReference type="Proteomes" id="UP000048926"/>
    </source>
</evidence>
<proteinExistence type="predicted"/>